<name>A0AAV4XYK4_CAEEX</name>
<dbReference type="AlphaFoldDB" id="A0AAV4XYK4"/>
<sequence length="74" mass="8654">MRQKRLTQTPPRSERNWRVVQEWMPDEASAEMLDGMEFGFKKGVLAVVYRPKAINCILEFKIAGGCCMWKNWCS</sequence>
<dbReference type="Proteomes" id="UP001054945">
    <property type="component" value="Unassembled WGS sequence"/>
</dbReference>
<comment type="caution">
    <text evidence="1">The sequence shown here is derived from an EMBL/GenBank/DDBJ whole genome shotgun (WGS) entry which is preliminary data.</text>
</comment>
<protein>
    <submittedName>
        <fullName evidence="1">Uncharacterized protein</fullName>
    </submittedName>
</protein>
<evidence type="ECO:0000313" key="2">
    <source>
        <dbReference type="Proteomes" id="UP001054945"/>
    </source>
</evidence>
<reference evidence="1 2" key="1">
    <citation type="submission" date="2021-06" db="EMBL/GenBank/DDBJ databases">
        <title>Caerostris extrusa draft genome.</title>
        <authorList>
            <person name="Kono N."/>
            <person name="Arakawa K."/>
        </authorList>
    </citation>
    <scope>NUCLEOTIDE SEQUENCE [LARGE SCALE GENOMIC DNA]</scope>
</reference>
<gene>
    <name evidence="1" type="ORF">CEXT_490001</name>
</gene>
<evidence type="ECO:0000313" key="1">
    <source>
        <dbReference type="EMBL" id="GIZ00241.1"/>
    </source>
</evidence>
<organism evidence="1 2">
    <name type="scientific">Caerostris extrusa</name>
    <name type="common">Bark spider</name>
    <name type="synonym">Caerostris bankana</name>
    <dbReference type="NCBI Taxonomy" id="172846"/>
    <lineage>
        <taxon>Eukaryota</taxon>
        <taxon>Metazoa</taxon>
        <taxon>Ecdysozoa</taxon>
        <taxon>Arthropoda</taxon>
        <taxon>Chelicerata</taxon>
        <taxon>Arachnida</taxon>
        <taxon>Araneae</taxon>
        <taxon>Araneomorphae</taxon>
        <taxon>Entelegynae</taxon>
        <taxon>Araneoidea</taxon>
        <taxon>Araneidae</taxon>
        <taxon>Caerostris</taxon>
    </lineage>
</organism>
<dbReference type="EMBL" id="BPLR01001138">
    <property type="protein sequence ID" value="GIZ00241.1"/>
    <property type="molecule type" value="Genomic_DNA"/>
</dbReference>
<keyword evidence="2" id="KW-1185">Reference proteome</keyword>
<accession>A0AAV4XYK4</accession>
<proteinExistence type="predicted"/>